<dbReference type="Proteomes" id="UP001319104">
    <property type="component" value="Unassembled WGS sequence"/>
</dbReference>
<keyword evidence="4" id="KW-1185">Reference proteome</keyword>
<dbReference type="Pfam" id="PF00144">
    <property type="entry name" value="Beta-lactamase"/>
    <property type="match status" value="1"/>
</dbReference>
<accession>A0AAP2G2B8</accession>
<dbReference type="InterPro" id="IPR012338">
    <property type="entry name" value="Beta-lactam/transpept-like"/>
</dbReference>
<gene>
    <name evidence="3" type="ORF">KI659_16060</name>
</gene>
<dbReference type="EMBL" id="JAHCMY010000014">
    <property type="protein sequence ID" value="MBS9525532.1"/>
    <property type="molecule type" value="Genomic_DNA"/>
</dbReference>
<feature type="domain" description="Beta-lactamase-related" evidence="2">
    <location>
        <begin position="82"/>
        <end position="388"/>
    </location>
</feature>
<dbReference type="PANTHER" id="PTHR46825:SF9">
    <property type="entry name" value="BETA-LACTAMASE-RELATED DOMAIN-CONTAINING PROTEIN"/>
    <property type="match status" value="1"/>
</dbReference>
<evidence type="ECO:0000259" key="2">
    <source>
        <dbReference type="Pfam" id="PF00144"/>
    </source>
</evidence>
<organism evidence="3 4">
    <name type="scientific">Litoribacter ruber</name>
    <dbReference type="NCBI Taxonomy" id="702568"/>
    <lineage>
        <taxon>Bacteria</taxon>
        <taxon>Pseudomonadati</taxon>
        <taxon>Bacteroidota</taxon>
        <taxon>Cytophagia</taxon>
        <taxon>Cytophagales</taxon>
        <taxon>Cyclobacteriaceae</taxon>
        <taxon>Litoribacter</taxon>
    </lineage>
</organism>
<reference evidence="3 4" key="1">
    <citation type="submission" date="2021-05" db="EMBL/GenBank/DDBJ databases">
        <authorList>
            <person name="Zhang Z.D."/>
            <person name="Osman G."/>
        </authorList>
    </citation>
    <scope>NUCLEOTIDE SEQUENCE [LARGE SCALE GENOMIC DNA]</scope>
    <source>
        <strain evidence="3 4">KCTC 32217</strain>
    </source>
</reference>
<dbReference type="InterPro" id="IPR001466">
    <property type="entry name" value="Beta-lactam-related"/>
</dbReference>
<comment type="caution">
    <text evidence="3">The sequence shown here is derived from an EMBL/GenBank/DDBJ whole genome shotgun (WGS) entry which is preliminary data.</text>
</comment>
<dbReference type="SUPFAM" id="SSF56601">
    <property type="entry name" value="beta-lactamase/transpeptidase-like"/>
    <property type="match status" value="1"/>
</dbReference>
<evidence type="ECO:0000256" key="1">
    <source>
        <dbReference type="SAM" id="MobiDB-lite"/>
    </source>
</evidence>
<evidence type="ECO:0000313" key="4">
    <source>
        <dbReference type="Proteomes" id="UP001319104"/>
    </source>
</evidence>
<feature type="region of interest" description="Disordered" evidence="1">
    <location>
        <begin position="412"/>
        <end position="431"/>
    </location>
</feature>
<proteinExistence type="predicted"/>
<evidence type="ECO:0000313" key="3">
    <source>
        <dbReference type="EMBL" id="MBS9525532.1"/>
    </source>
</evidence>
<dbReference type="InterPro" id="IPR050491">
    <property type="entry name" value="AmpC-like"/>
</dbReference>
<dbReference type="PROSITE" id="PS51257">
    <property type="entry name" value="PROKAR_LIPOPROTEIN"/>
    <property type="match status" value="1"/>
</dbReference>
<dbReference type="Gene3D" id="3.40.710.10">
    <property type="entry name" value="DD-peptidase/beta-lactamase superfamily"/>
    <property type="match status" value="1"/>
</dbReference>
<protein>
    <submittedName>
        <fullName evidence="3">Beta-lactamase family protein</fullName>
    </submittedName>
</protein>
<sequence>MPLLPKRLPIIKFLSLPILLIIGYACQEPQAEQRVGSSIPFHEDPLVNVMAALEDDGRERIEIPETFTEESARELEGQLDSLFNYYHKRRGFNGTVMVTKYDQVIFKSAFGYADLAKREPMTTDKAFQLASVSKQFTAMAVMMLKEEGKLDYEDVIQEFFPEFPYPDITVKQLLTHRSGLSNYTYFSDELWPDRSLPIFNNDVIDLMYAHQPPVYYRPNIRFDYSNTGYFLLASIVEKASGMAFSDFLQERIFKPLDMEHTFTYSDNLPTDLVVPGHERNRRKRNPDYLDYVLGDKGLYSTLDDLYKWDQALYTEKLVSKETLEEAWMGSRVRKRRDNEDYGYGWRIKELKNGDIVHYHAGLWHGYNTYMLRNPKDHSTIIVLSNLSNGSLGFLKELQDFLYPITPPHAIADSEQEVDNMASSDSEPKKDA</sequence>
<dbReference type="AlphaFoldDB" id="A0AAP2G2B8"/>
<dbReference type="PANTHER" id="PTHR46825">
    <property type="entry name" value="D-ALANYL-D-ALANINE-CARBOXYPEPTIDASE/ENDOPEPTIDASE AMPH"/>
    <property type="match status" value="1"/>
</dbReference>
<name>A0AAP2G2B8_9BACT</name>